<evidence type="ECO:0000259" key="6">
    <source>
        <dbReference type="Pfam" id="PF01555"/>
    </source>
</evidence>
<proteinExistence type="inferred from homology"/>
<dbReference type="Proteomes" id="UP000067626">
    <property type="component" value="Chromosome"/>
</dbReference>
<comment type="similarity">
    <text evidence="1 4">Belongs to the N(4)/N(6)-methyltransferase family.</text>
</comment>
<dbReference type="STRING" id="52.CMC5_011410"/>
<keyword evidence="8" id="KW-1185">Reference proteome</keyword>
<sequence>MSNLLAHGDALSVCAALPPDLRFDLVYLDPPYGLGTTMSARSEGGQSRGRKSARSGPSAYDDPSGADALLSMLEPRLAAIRERMATHATLWLHLDHRAVHEAKGLCDRLFGRGACLGEVIWAPGNGSRGARGFAITHQTLLLYARSPKERGLVIYNADDPALREPYAATSLAMHFHHEDEAGRRYRERVINGKAYRYYADEGRRMGSVWTDIPAMVANTPLRREATGYPTQKPEKLLERIIRATSHPGQVVADLMCGSGTSLVAAARLGRRFVGGDRGELAFETTRARLSRESVPVEIVPCPG</sequence>
<dbReference type="RefSeq" id="WP_050429441.1">
    <property type="nucleotide sequence ID" value="NZ_CP012159.1"/>
</dbReference>
<keyword evidence="3 7" id="KW-0808">Transferase</keyword>
<dbReference type="OrthoDB" id="9800801at2"/>
<accession>A0A0K1E826</accession>
<dbReference type="InterPro" id="IPR002052">
    <property type="entry name" value="DNA_methylase_N6_adenine_CS"/>
</dbReference>
<dbReference type="GO" id="GO:0032259">
    <property type="term" value="P:methylation"/>
    <property type="evidence" value="ECO:0007669"/>
    <property type="project" value="UniProtKB-KW"/>
</dbReference>
<protein>
    <recommendedName>
        <fullName evidence="4">Methyltransferase</fullName>
        <ecNumber evidence="4">2.1.1.-</ecNumber>
    </recommendedName>
</protein>
<dbReference type="GO" id="GO:0003677">
    <property type="term" value="F:DNA binding"/>
    <property type="evidence" value="ECO:0007669"/>
    <property type="project" value="InterPro"/>
</dbReference>
<dbReference type="Pfam" id="PF01555">
    <property type="entry name" value="N6_N4_Mtase"/>
    <property type="match status" value="1"/>
</dbReference>
<dbReference type="AlphaFoldDB" id="A0A0K1E826"/>
<evidence type="ECO:0000256" key="1">
    <source>
        <dbReference type="ARBA" id="ARBA00006594"/>
    </source>
</evidence>
<dbReference type="InterPro" id="IPR002941">
    <property type="entry name" value="DNA_methylase_N4/N6"/>
</dbReference>
<evidence type="ECO:0000256" key="5">
    <source>
        <dbReference type="SAM" id="MobiDB-lite"/>
    </source>
</evidence>
<dbReference type="InterPro" id="IPR029063">
    <property type="entry name" value="SAM-dependent_MTases_sf"/>
</dbReference>
<gene>
    <name evidence="7" type="ORF">CMC5_011410</name>
</gene>
<evidence type="ECO:0000256" key="4">
    <source>
        <dbReference type="RuleBase" id="RU362026"/>
    </source>
</evidence>
<dbReference type="EC" id="2.1.1.-" evidence="4"/>
<dbReference type="Gene3D" id="3.40.50.150">
    <property type="entry name" value="Vaccinia Virus protein VP39"/>
    <property type="match status" value="1"/>
</dbReference>
<dbReference type="EMBL" id="CP012159">
    <property type="protein sequence ID" value="AKT37015.1"/>
    <property type="molecule type" value="Genomic_DNA"/>
</dbReference>
<dbReference type="REBASE" id="116700">
    <property type="entry name" value="M.CcrC5ORF11410P"/>
</dbReference>
<keyword evidence="2 7" id="KW-0489">Methyltransferase</keyword>
<reference evidence="7 8" key="1">
    <citation type="submission" date="2015-07" db="EMBL/GenBank/DDBJ databases">
        <title>Genome analysis of myxobacterium Chondromyces crocatus Cm c5 reveals a high potential for natural compound synthesis and the genetic basis for the loss of fruiting body formation.</title>
        <authorList>
            <person name="Zaburannyi N."/>
            <person name="Bunk B."/>
            <person name="Maier J."/>
            <person name="Overmann J."/>
            <person name="Mueller R."/>
        </authorList>
    </citation>
    <scope>NUCLEOTIDE SEQUENCE [LARGE SCALE GENOMIC DNA]</scope>
    <source>
        <strain evidence="7 8">Cm c5</strain>
    </source>
</reference>
<dbReference type="SUPFAM" id="SSF53335">
    <property type="entry name" value="S-adenosyl-L-methionine-dependent methyltransferases"/>
    <property type="match status" value="1"/>
</dbReference>
<evidence type="ECO:0000313" key="8">
    <source>
        <dbReference type="Proteomes" id="UP000067626"/>
    </source>
</evidence>
<dbReference type="KEGG" id="ccro:CMC5_011410"/>
<feature type="domain" description="DNA methylase N-4/N-6" evidence="6">
    <location>
        <begin position="24"/>
        <end position="280"/>
    </location>
</feature>
<feature type="region of interest" description="Disordered" evidence="5">
    <location>
        <begin position="37"/>
        <end position="63"/>
    </location>
</feature>
<dbReference type="PRINTS" id="PR00508">
    <property type="entry name" value="S21N4MTFRASE"/>
</dbReference>
<evidence type="ECO:0000313" key="7">
    <source>
        <dbReference type="EMBL" id="AKT37015.1"/>
    </source>
</evidence>
<evidence type="ECO:0000256" key="2">
    <source>
        <dbReference type="ARBA" id="ARBA00022603"/>
    </source>
</evidence>
<dbReference type="GO" id="GO:0008170">
    <property type="term" value="F:N-methyltransferase activity"/>
    <property type="evidence" value="ECO:0007669"/>
    <property type="project" value="InterPro"/>
</dbReference>
<evidence type="ECO:0000256" key="3">
    <source>
        <dbReference type="ARBA" id="ARBA00022679"/>
    </source>
</evidence>
<dbReference type="InterPro" id="IPR001091">
    <property type="entry name" value="RM_Methyltransferase"/>
</dbReference>
<organism evidence="7 8">
    <name type="scientific">Chondromyces crocatus</name>
    <dbReference type="NCBI Taxonomy" id="52"/>
    <lineage>
        <taxon>Bacteria</taxon>
        <taxon>Pseudomonadati</taxon>
        <taxon>Myxococcota</taxon>
        <taxon>Polyangia</taxon>
        <taxon>Polyangiales</taxon>
        <taxon>Polyangiaceae</taxon>
        <taxon>Chondromyces</taxon>
    </lineage>
</organism>
<name>A0A0K1E826_CHOCO</name>
<dbReference type="PROSITE" id="PS00092">
    <property type="entry name" value="N6_MTASE"/>
    <property type="match status" value="1"/>
</dbReference>